<dbReference type="Proteomes" id="UP001430193">
    <property type="component" value="Unassembled WGS sequence"/>
</dbReference>
<name>A0ABS2KFB4_9GAMM</name>
<keyword evidence="4" id="KW-0732">Signal</keyword>
<keyword evidence="1 3" id="KW-0378">Hydrolase</keyword>
<comment type="similarity">
    <text evidence="3">Belongs to the glycosyl hydrolase 5 (cellulase A) family.</text>
</comment>
<evidence type="ECO:0000313" key="6">
    <source>
        <dbReference type="EMBL" id="MBM7129841.1"/>
    </source>
</evidence>
<dbReference type="SUPFAM" id="SSF51445">
    <property type="entry name" value="(Trans)glycosidases"/>
    <property type="match status" value="1"/>
</dbReference>
<dbReference type="Gene3D" id="3.20.20.80">
    <property type="entry name" value="Glycosidases"/>
    <property type="match status" value="1"/>
</dbReference>
<protein>
    <recommendedName>
        <fullName evidence="5">Glycoside hydrolase family 5 domain-containing protein</fullName>
    </recommendedName>
</protein>
<keyword evidence="2 3" id="KW-0326">Glycosidase</keyword>
<dbReference type="Pfam" id="PF00150">
    <property type="entry name" value="Cellulase"/>
    <property type="match status" value="1"/>
</dbReference>
<dbReference type="PANTHER" id="PTHR12631:SF10">
    <property type="entry name" value="BETA-XYLOSIDASE-LIKE PROTEIN-RELATED"/>
    <property type="match status" value="1"/>
</dbReference>
<reference evidence="6" key="1">
    <citation type="submission" date="2020-10" db="EMBL/GenBank/DDBJ databases">
        <title>Phylogeny of dyella-like bacteria.</title>
        <authorList>
            <person name="Fu J."/>
        </authorList>
    </citation>
    <scope>NUCLEOTIDE SEQUENCE</scope>
    <source>
        <strain evidence="6">DHON07</strain>
    </source>
</reference>
<organism evidence="6 7">
    <name type="scientific">Dyella mobilis</name>
    <dbReference type="NCBI Taxonomy" id="1849582"/>
    <lineage>
        <taxon>Bacteria</taxon>
        <taxon>Pseudomonadati</taxon>
        <taxon>Pseudomonadota</taxon>
        <taxon>Gammaproteobacteria</taxon>
        <taxon>Lysobacterales</taxon>
        <taxon>Rhodanobacteraceae</taxon>
        <taxon>Dyella</taxon>
    </lineage>
</organism>
<dbReference type="InterPro" id="IPR051923">
    <property type="entry name" value="Glycosyl_Hydrolase_39"/>
</dbReference>
<evidence type="ECO:0000259" key="5">
    <source>
        <dbReference type="Pfam" id="PF00150"/>
    </source>
</evidence>
<evidence type="ECO:0000313" key="7">
    <source>
        <dbReference type="Proteomes" id="UP001430193"/>
    </source>
</evidence>
<gene>
    <name evidence="6" type="ORF">ISS99_09905</name>
</gene>
<dbReference type="InterPro" id="IPR017853">
    <property type="entry name" value="GH"/>
</dbReference>
<accession>A0ABS2KFB4</accession>
<evidence type="ECO:0000256" key="1">
    <source>
        <dbReference type="ARBA" id="ARBA00022801"/>
    </source>
</evidence>
<proteinExistence type="inferred from homology"/>
<evidence type="ECO:0000256" key="3">
    <source>
        <dbReference type="RuleBase" id="RU361153"/>
    </source>
</evidence>
<feature type="chain" id="PRO_5046385084" description="Glycoside hydrolase family 5 domain-containing protein" evidence="4">
    <location>
        <begin position="27"/>
        <end position="336"/>
    </location>
</feature>
<feature type="signal peptide" evidence="4">
    <location>
        <begin position="1"/>
        <end position="26"/>
    </location>
</feature>
<dbReference type="PANTHER" id="PTHR12631">
    <property type="entry name" value="ALPHA-L-IDURONIDASE"/>
    <property type="match status" value="1"/>
</dbReference>
<feature type="domain" description="Glycoside hydrolase family 5" evidence="5">
    <location>
        <begin position="102"/>
        <end position="297"/>
    </location>
</feature>
<evidence type="ECO:0000256" key="2">
    <source>
        <dbReference type="ARBA" id="ARBA00023295"/>
    </source>
</evidence>
<dbReference type="InterPro" id="IPR001547">
    <property type="entry name" value="Glyco_hydro_5"/>
</dbReference>
<evidence type="ECO:0000256" key="4">
    <source>
        <dbReference type="SAM" id="SignalP"/>
    </source>
</evidence>
<dbReference type="EMBL" id="JADIKF010000038">
    <property type="protein sequence ID" value="MBM7129841.1"/>
    <property type="molecule type" value="Genomic_DNA"/>
</dbReference>
<comment type="caution">
    <text evidence="6">The sequence shown here is derived from an EMBL/GenBank/DDBJ whole genome shotgun (WGS) entry which is preliminary data.</text>
</comment>
<sequence length="336" mass="37112">MTMLRAVKVWAGAFALALSLTQSAHARANDLEIGAVVHFSYEDANIPLIACLIRQTRLTSWRTSLVWAAVEREKGSYVLPPPFALVVEQARKARQQGLHPLLILDYGNELYEKGGLVTTEEARTGFANYAGWVATQMKGVVHHYEIWNEWNIGLGSTTRPRTIGSVDAYAKLVRAAAAAIRAADPSAVVIAGGATNEDTHWFEAFARTGALSEIDGVSIHPYNYGKPLWGHTPEAAMAWVDRTEQLLAKASGRPVDVYVTEIGWPTHVGGYAEDTVADYLTRFMNLAKASGYVRGVWWYDLIDDGGDPENKEDRFGLYRQDGTPKPAALRMTEFNR</sequence>
<keyword evidence="7" id="KW-1185">Reference proteome</keyword>